<proteinExistence type="predicted"/>
<protein>
    <submittedName>
        <fullName evidence="2">Uncharacterized protein</fullName>
    </submittedName>
</protein>
<feature type="region of interest" description="Disordered" evidence="1">
    <location>
        <begin position="1"/>
        <end position="32"/>
    </location>
</feature>
<dbReference type="AlphaFoldDB" id="A0AAD8U7K1"/>
<organism evidence="2 3">
    <name type="scientific">Lolium multiflorum</name>
    <name type="common">Italian ryegrass</name>
    <name type="synonym">Lolium perenne subsp. multiflorum</name>
    <dbReference type="NCBI Taxonomy" id="4521"/>
    <lineage>
        <taxon>Eukaryota</taxon>
        <taxon>Viridiplantae</taxon>
        <taxon>Streptophyta</taxon>
        <taxon>Embryophyta</taxon>
        <taxon>Tracheophyta</taxon>
        <taxon>Spermatophyta</taxon>
        <taxon>Magnoliopsida</taxon>
        <taxon>Liliopsida</taxon>
        <taxon>Poales</taxon>
        <taxon>Poaceae</taxon>
        <taxon>BOP clade</taxon>
        <taxon>Pooideae</taxon>
        <taxon>Poodae</taxon>
        <taxon>Poeae</taxon>
        <taxon>Poeae Chloroplast Group 2 (Poeae type)</taxon>
        <taxon>Loliodinae</taxon>
        <taxon>Loliinae</taxon>
        <taxon>Lolium</taxon>
    </lineage>
</organism>
<dbReference type="EMBL" id="JAUUTY010000001">
    <property type="protein sequence ID" value="KAK1699102.1"/>
    <property type="molecule type" value="Genomic_DNA"/>
</dbReference>
<dbReference type="Proteomes" id="UP001231189">
    <property type="component" value="Unassembled WGS sequence"/>
</dbReference>
<keyword evidence="3" id="KW-1185">Reference proteome</keyword>
<evidence type="ECO:0000313" key="2">
    <source>
        <dbReference type="EMBL" id="KAK1699102.1"/>
    </source>
</evidence>
<evidence type="ECO:0000256" key="1">
    <source>
        <dbReference type="SAM" id="MobiDB-lite"/>
    </source>
</evidence>
<evidence type="ECO:0000313" key="3">
    <source>
        <dbReference type="Proteomes" id="UP001231189"/>
    </source>
</evidence>
<sequence>MSRRATTSDGRPRSSSKEAGRPPRTCNRPLTPIDEAVPSRAVVGMPLGIPPLLGRELEIVVVCDGHLAWHTYRDRRDRYASDAQQPAGRRRRRCAYVRSPLADPRDKVAAFRSVAATTLDAFHASLGKRASTSAARELLELPVVTSHVVSKL</sequence>
<feature type="compositionally biased region" description="Basic and acidic residues" evidence="1">
    <location>
        <begin position="10"/>
        <end position="21"/>
    </location>
</feature>
<reference evidence="2" key="1">
    <citation type="submission" date="2023-07" db="EMBL/GenBank/DDBJ databases">
        <title>A chromosome-level genome assembly of Lolium multiflorum.</title>
        <authorList>
            <person name="Chen Y."/>
            <person name="Copetti D."/>
            <person name="Kolliker R."/>
            <person name="Studer B."/>
        </authorList>
    </citation>
    <scope>NUCLEOTIDE SEQUENCE</scope>
    <source>
        <strain evidence="2">02402/16</strain>
        <tissue evidence="2">Leaf</tissue>
    </source>
</reference>
<gene>
    <name evidence="2" type="ORF">QYE76_015799</name>
</gene>
<name>A0AAD8U7K1_LOLMU</name>
<accession>A0AAD8U7K1</accession>
<comment type="caution">
    <text evidence="2">The sequence shown here is derived from an EMBL/GenBank/DDBJ whole genome shotgun (WGS) entry which is preliminary data.</text>
</comment>